<keyword evidence="1" id="KW-0378">Hydrolase</keyword>
<feature type="domain" description="PPM-type phosphatase" evidence="3">
    <location>
        <begin position="217"/>
        <end position="653"/>
    </location>
</feature>
<dbReference type="EMBL" id="KV425552">
    <property type="protein sequence ID" value="KZT30329.1"/>
    <property type="molecule type" value="Genomic_DNA"/>
</dbReference>
<comment type="catalytic activity">
    <reaction evidence="1">
        <text>O-phospho-L-seryl-[protein] + H2O = L-seryl-[protein] + phosphate</text>
        <dbReference type="Rhea" id="RHEA:20629"/>
        <dbReference type="Rhea" id="RHEA-COMP:9863"/>
        <dbReference type="Rhea" id="RHEA-COMP:11604"/>
        <dbReference type="ChEBI" id="CHEBI:15377"/>
        <dbReference type="ChEBI" id="CHEBI:29999"/>
        <dbReference type="ChEBI" id="CHEBI:43474"/>
        <dbReference type="ChEBI" id="CHEBI:83421"/>
        <dbReference type="EC" id="3.1.3.16"/>
    </reaction>
</comment>
<dbReference type="SUPFAM" id="SSF81606">
    <property type="entry name" value="PP2C-like"/>
    <property type="match status" value="1"/>
</dbReference>
<comment type="similarity">
    <text evidence="1">Belongs to the PP2C family.</text>
</comment>
<protein>
    <recommendedName>
        <fullName evidence="1">Protein phosphatase</fullName>
        <ecNumber evidence="1">3.1.3.16</ecNumber>
    </recommendedName>
</protein>
<feature type="region of interest" description="Disordered" evidence="2">
    <location>
        <begin position="594"/>
        <end position="641"/>
    </location>
</feature>
<dbReference type="AlphaFoldDB" id="A0A165VX16"/>
<gene>
    <name evidence="4" type="ORF">NEOLEDRAFT_1174619</name>
</gene>
<feature type="compositionally biased region" description="Polar residues" evidence="2">
    <location>
        <begin position="114"/>
        <end position="132"/>
    </location>
</feature>
<keyword evidence="1" id="KW-0904">Protein phosphatase</keyword>
<comment type="catalytic activity">
    <reaction evidence="1">
        <text>O-phospho-L-threonyl-[protein] + H2O = L-threonyl-[protein] + phosphate</text>
        <dbReference type="Rhea" id="RHEA:47004"/>
        <dbReference type="Rhea" id="RHEA-COMP:11060"/>
        <dbReference type="Rhea" id="RHEA-COMP:11605"/>
        <dbReference type="ChEBI" id="CHEBI:15377"/>
        <dbReference type="ChEBI" id="CHEBI:30013"/>
        <dbReference type="ChEBI" id="CHEBI:43474"/>
        <dbReference type="ChEBI" id="CHEBI:61977"/>
        <dbReference type="EC" id="3.1.3.16"/>
    </reaction>
</comment>
<feature type="compositionally biased region" description="Basic and acidic residues" evidence="2">
    <location>
        <begin position="1"/>
        <end position="11"/>
    </location>
</feature>
<evidence type="ECO:0000256" key="1">
    <source>
        <dbReference type="RuleBase" id="RU366020"/>
    </source>
</evidence>
<dbReference type="PANTHER" id="PTHR12320">
    <property type="entry name" value="PROTEIN PHOSPHATASE 2C"/>
    <property type="match status" value="1"/>
</dbReference>
<name>A0A165VX16_9AGAM</name>
<dbReference type="SMART" id="SM00332">
    <property type="entry name" value="PP2Cc"/>
    <property type="match status" value="1"/>
</dbReference>
<feature type="compositionally biased region" description="Polar residues" evidence="2">
    <location>
        <begin position="140"/>
        <end position="152"/>
    </location>
</feature>
<feature type="compositionally biased region" description="Low complexity" evidence="2">
    <location>
        <begin position="377"/>
        <end position="390"/>
    </location>
</feature>
<sequence>MPLRGRPEGSEKAGLFSPGWLPRPLSTMKTIHKRLYQSFPVIPRSVNASSSPKATRVRSNSASSPRSLYTANGPSFFDSGPPPPPSSRGHNIVSPARLPLEAKTEIELQLNLQHNSGPNQHVTPYSQSQSSGPHPPFSLALTTPTSHQSSSYNPLSHYTPIFPYQSLKAGPSSGVYASADPEPSTSTKRHTPRYHLDVGAYGIPKRSNRHSPPLSRSVPASHEAGYFAVQVGEDAYFVRDNALGVADGVGGWSRTKHCDVALATKGLTDSPSALFARRIMHYCAEEVEASTSSHLNHDFSSFSAHPPPSHLPSSALHPPRYNDFPFSHLAEDSDCEEYEYDELDDPIDEFEEGLDVLMILERAYDKALKAHVVPAAATSATPSASSSAAKHTIEPEAPSLHCPLPPPDLPPTSDTVPLLIGSSTALFAVLDYATHKPSQSSWREPSIGMSVPEGVEGHVGGKEPVIKIAHLGDCMGMLVRGEEIVWRSEEMWSNFNTPLQLGPSSSTRPRDAHVFTIPVHADDILILTSDGLSDNLWDEEVLDEVIRFKRTFLAPSSHTHLSRNMPYPSQSQKVTSILGRRTLAGMLSESLCSRARKVSERPPRCSRKDKTEEPGKEGQDKEDETPFARKAREQGRWFSGGKSDDISVLVALISPATSLGGPASL</sequence>
<keyword evidence="1" id="KW-0460">Magnesium</keyword>
<evidence type="ECO:0000256" key="2">
    <source>
        <dbReference type="SAM" id="MobiDB-lite"/>
    </source>
</evidence>
<dbReference type="OrthoDB" id="60843at2759"/>
<evidence type="ECO:0000313" key="5">
    <source>
        <dbReference type="Proteomes" id="UP000076761"/>
    </source>
</evidence>
<keyword evidence="1" id="KW-0464">Manganese</keyword>
<dbReference type="PANTHER" id="PTHR12320:SF84">
    <property type="entry name" value="PROTEIN PHOSPHATASE"/>
    <property type="match status" value="1"/>
</dbReference>
<dbReference type="InterPro" id="IPR001932">
    <property type="entry name" value="PPM-type_phosphatase-like_dom"/>
</dbReference>
<proteinExistence type="inferred from homology"/>
<feature type="region of interest" description="Disordered" evidence="2">
    <location>
        <begin position="44"/>
        <end position="93"/>
    </location>
</feature>
<feature type="region of interest" description="Disordered" evidence="2">
    <location>
        <begin position="172"/>
        <end position="191"/>
    </location>
</feature>
<dbReference type="InterPro" id="IPR036457">
    <property type="entry name" value="PPM-type-like_dom_sf"/>
</dbReference>
<evidence type="ECO:0000313" key="4">
    <source>
        <dbReference type="EMBL" id="KZT30329.1"/>
    </source>
</evidence>
<reference evidence="4 5" key="1">
    <citation type="journal article" date="2016" name="Mol. Biol. Evol.">
        <title>Comparative Genomics of Early-Diverging Mushroom-Forming Fungi Provides Insights into the Origins of Lignocellulose Decay Capabilities.</title>
        <authorList>
            <person name="Nagy L.G."/>
            <person name="Riley R."/>
            <person name="Tritt A."/>
            <person name="Adam C."/>
            <person name="Daum C."/>
            <person name="Floudas D."/>
            <person name="Sun H."/>
            <person name="Yadav J.S."/>
            <person name="Pangilinan J."/>
            <person name="Larsson K.H."/>
            <person name="Matsuura K."/>
            <person name="Barry K."/>
            <person name="Labutti K."/>
            <person name="Kuo R."/>
            <person name="Ohm R.A."/>
            <person name="Bhattacharya S.S."/>
            <person name="Shirouzu T."/>
            <person name="Yoshinaga Y."/>
            <person name="Martin F.M."/>
            <person name="Grigoriev I.V."/>
            <person name="Hibbett D.S."/>
        </authorList>
    </citation>
    <scope>NUCLEOTIDE SEQUENCE [LARGE SCALE GENOMIC DNA]</scope>
    <source>
        <strain evidence="4 5">HHB14362 ss-1</strain>
    </source>
</reference>
<feature type="compositionally biased region" description="Polar residues" evidence="2">
    <location>
        <begin position="46"/>
        <end position="72"/>
    </location>
</feature>
<dbReference type="GO" id="GO:0046872">
    <property type="term" value="F:metal ion binding"/>
    <property type="evidence" value="ECO:0007669"/>
    <property type="project" value="UniProtKB-UniRule"/>
</dbReference>
<dbReference type="Proteomes" id="UP000076761">
    <property type="component" value="Unassembled WGS sequence"/>
</dbReference>
<accession>A0A165VX16</accession>
<evidence type="ECO:0000259" key="3">
    <source>
        <dbReference type="PROSITE" id="PS51746"/>
    </source>
</evidence>
<dbReference type="STRING" id="1314782.A0A165VX16"/>
<dbReference type="GO" id="GO:0004722">
    <property type="term" value="F:protein serine/threonine phosphatase activity"/>
    <property type="evidence" value="ECO:0007669"/>
    <property type="project" value="UniProtKB-EC"/>
</dbReference>
<feature type="compositionally biased region" description="Basic and acidic residues" evidence="2">
    <location>
        <begin position="597"/>
        <end position="635"/>
    </location>
</feature>
<feature type="region of interest" description="Disordered" evidence="2">
    <location>
        <begin position="1"/>
        <end position="20"/>
    </location>
</feature>
<dbReference type="Gene3D" id="3.60.40.10">
    <property type="entry name" value="PPM-type phosphatase domain"/>
    <property type="match status" value="1"/>
</dbReference>
<comment type="cofactor">
    <cofactor evidence="1">
        <name>Mg(2+)</name>
        <dbReference type="ChEBI" id="CHEBI:18420"/>
    </cofactor>
</comment>
<dbReference type="InterPro" id="IPR039123">
    <property type="entry name" value="PPTC7"/>
</dbReference>
<feature type="region of interest" description="Disordered" evidence="2">
    <location>
        <begin position="377"/>
        <end position="408"/>
    </location>
</feature>
<keyword evidence="1" id="KW-0479">Metal-binding</keyword>
<dbReference type="PROSITE" id="PS51746">
    <property type="entry name" value="PPM_2"/>
    <property type="match status" value="1"/>
</dbReference>
<comment type="cofactor">
    <cofactor evidence="1">
        <name>Mn(2+)</name>
        <dbReference type="ChEBI" id="CHEBI:29035"/>
    </cofactor>
</comment>
<keyword evidence="5" id="KW-1185">Reference proteome</keyword>
<dbReference type="EC" id="3.1.3.16" evidence="1"/>
<feature type="region of interest" description="Disordered" evidence="2">
    <location>
        <begin position="114"/>
        <end position="152"/>
    </location>
</feature>
<organism evidence="4 5">
    <name type="scientific">Neolentinus lepideus HHB14362 ss-1</name>
    <dbReference type="NCBI Taxonomy" id="1314782"/>
    <lineage>
        <taxon>Eukaryota</taxon>
        <taxon>Fungi</taxon>
        <taxon>Dikarya</taxon>
        <taxon>Basidiomycota</taxon>
        <taxon>Agaricomycotina</taxon>
        <taxon>Agaricomycetes</taxon>
        <taxon>Gloeophyllales</taxon>
        <taxon>Gloeophyllaceae</taxon>
        <taxon>Neolentinus</taxon>
    </lineage>
</organism>
<dbReference type="InParanoid" id="A0A165VX16"/>